<evidence type="ECO:0000256" key="3">
    <source>
        <dbReference type="PROSITE-ProRule" id="PRU01091"/>
    </source>
</evidence>
<dbReference type="Gene3D" id="3.40.50.2300">
    <property type="match status" value="1"/>
</dbReference>
<protein>
    <submittedName>
        <fullName evidence="6">DNA-binding response regulator</fullName>
    </submittedName>
</protein>
<evidence type="ECO:0000259" key="4">
    <source>
        <dbReference type="PROSITE" id="PS50110"/>
    </source>
</evidence>
<feature type="domain" description="Response regulatory" evidence="4">
    <location>
        <begin position="7"/>
        <end position="120"/>
    </location>
</feature>
<dbReference type="RefSeq" id="WP_248352519.1">
    <property type="nucleotide sequence ID" value="NZ_AP025591.1"/>
</dbReference>
<dbReference type="InterPro" id="IPR036388">
    <property type="entry name" value="WH-like_DNA-bd_sf"/>
</dbReference>
<dbReference type="GO" id="GO:0003677">
    <property type="term" value="F:DNA binding"/>
    <property type="evidence" value="ECO:0007669"/>
    <property type="project" value="UniProtKB-KW"/>
</dbReference>
<dbReference type="CDD" id="cd00383">
    <property type="entry name" value="trans_reg_C"/>
    <property type="match status" value="1"/>
</dbReference>
<reference evidence="7" key="1">
    <citation type="journal article" date="2022" name="Int. J. Syst. Evol. Microbiol.">
        <title>Anaeromyxobacter oryzae sp. nov., Anaeromyxobacter diazotrophicus sp. nov. and Anaeromyxobacter paludicola sp. nov., isolated from paddy soils.</title>
        <authorList>
            <person name="Itoh H."/>
            <person name="Xu Z."/>
            <person name="Mise K."/>
            <person name="Masuda Y."/>
            <person name="Ushijima N."/>
            <person name="Hayakawa C."/>
            <person name="Shiratori Y."/>
            <person name="Senoo K."/>
        </authorList>
    </citation>
    <scope>NUCLEOTIDE SEQUENCE [LARGE SCALE GENOMIC DNA]</scope>
    <source>
        <strain evidence="7">Red232</strain>
    </source>
</reference>
<evidence type="ECO:0000256" key="1">
    <source>
        <dbReference type="ARBA" id="ARBA00023125"/>
    </source>
</evidence>
<dbReference type="Proteomes" id="UP001162891">
    <property type="component" value="Chromosome"/>
</dbReference>
<dbReference type="PROSITE" id="PS50110">
    <property type="entry name" value="RESPONSE_REGULATORY"/>
    <property type="match status" value="1"/>
</dbReference>
<dbReference type="CDD" id="cd17620">
    <property type="entry name" value="REC_OmpR_KdpE-like"/>
    <property type="match status" value="1"/>
</dbReference>
<gene>
    <name evidence="6" type="ORF">AMOR_31430</name>
</gene>
<evidence type="ECO:0000259" key="5">
    <source>
        <dbReference type="PROSITE" id="PS51755"/>
    </source>
</evidence>
<feature type="modified residue" description="4-aspartylphosphate" evidence="2">
    <location>
        <position position="56"/>
    </location>
</feature>
<dbReference type="Gene3D" id="6.10.250.690">
    <property type="match status" value="1"/>
</dbReference>
<dbReference type="PANTHER" id="PTHR48111">
    <property type="entry name" value="REGULATOR OF RPOS"/>
    <property type="match status" value="1"/>
</dbReference>
<dbReference type="Gene3D" id="1.10.10.10">
    <property type="entry name" value="Winged helix-like DNA-binding domain superfamily/Winged helix DNA-binding domain"/>
    <property type="match status" value="1"/>
</dbReference>
<dbReference type="PROSITE" id="PS51755">
    <property type="entry name" value="OMPR_PHOB"/>
    <property type="match status" value="1"/>
</dbReference>
<feature type="DNA-binding region" description="OmpR/PhoB-type" evidence="3">
    <location>
        <begin position="130"/>
        <end position="228"/>
    </location>
</feature>
<dbReference type="PANTHER" id="PTHR48111:SF50">
    <property type="entry name" value="KDP OPERON TRANSCRIPTIONAL REGULATORY PROTEIN KDPE"/>
    <property type="match status" value="1"/>
</dbReference>
<keyword evidence="7" id="KW-1185">Reference proteome</keyword>
<name>A0ABN6MWE7_9BACT</name>
<keyword evidence="1 3" id="KW-0238">DNA-binding</keyword>
<dbReference type="SUPFAM" id="SSF52172">
    <property type="entry name" value="CheY-like"/>
    <property type="match status" value="1"/>
</dbReference>
<dbReference type="Pfam" id="PF00072">
    <property type="entry name" value="Response_reg"/>
    <property type="match status" value="1"/>
</dbReference>
<dbReference type="InterPro" id="IPR039420">
    <property type="entry name" value="WalR-like"/>
</dbReference>
<dbReference type="EMBL" id="AP025591">
    <property type="protein sequence ID" value="BDG04147.1"/>
    <property type="molecule type" value="Genomic_DNA"/>
</dbReference>
<organism evidence="6 7">
    <name type="scientific">Anaeromyxobacter oryzae</name>
    <dbReference type="NCBI Taxonomy" id="2918170"/>
    <lineage>
        <taxon>Bacteria</taxon>
        <taxon>Pseudomonadati</taxon>
        <taxon>Myxococcota</taxon>
        <taxon>Myxococcia</taxon>
        <taxon>Myxococcales</taxon>
        <taxon>Cystobacterineae</taxon>
        <taxon>Anaeromyxobacteraceae</taxon>
        <taxon>Anaeromyxobacter</taxon>
    </lineage>
</organism>
<dbReference type="InterPro" id="IPR001867">
    <property type="entry name" value="OmpR/PhoB-type_DNA-bd"/>
</dbReference>
<feature type="domain" description="OmpR/PhoB-type" evidence="5">
    <location>
        <begin position="130"/>
        <end position="228"/>
    </location>
</feature>
<dbReference type="InterPro" id="IPR011006">
    <property type="entry name" value="CheY-like_superfamily"/>
</dbReference>
<proteinExistence type="predicted"/>
<dbReference type="Pfam" id="PF00486">
    <property type="entry name" value="Trans_reg_C"/>
    <property type="match status" value="1"/>
</dbReference>
<dbReference type="InterPro" id="IPR001789">
    <property type="entry name" value="Sig_transdc_resp-reg_receiver"/>
</dbReference>
<evidence type="ECO:0000313" key="6">
    <source>
        <dbReference type="EMBL" id="BDG04147.1"/>
    </source>
</evidence>
<evidence type="ECO:0000313" key="7">
    <source>
        <dbReference type="Proteomes" id="UP001162891"/>
    </source>
</evidence>
<evidence type="ECO:0000256" key="2">
    <source>
        <dbReference type="PROSITE-ProRule" id="PRU00169"/>
    </source>
</evidence>
<dbReference type="SMART" id="SM00862">
    <property type="entry name" value="Trans_reg_C"/>
    <property type="match status" value="1"/>
</dbReference>
<accession>A0ABN6MWE7</accession>
<keyword evidence="2" id="KW-0597">Phosphoprotein</keyword>
<sequence length="233" mass="25716">MTDPGPLVLLVEDEPAVRRFLRAAVTAHGYRLLEAGTVREARQLATSHVPDLYLLDLGLPDGDGIELTRALREWTRAPIIVLSARGREEDKVDALDAGADDYVTKPFGANELLARMRVALRHAQASPKEPTLIEAGPLRVDLERRAVTVSGSEVHLTPIEYKLLVLLARNAGKVLTHRQILSQVWGPNVTQSHYVRVHMAELRKKIEPDPARPTLILTELGVGYRLREAGDGA</sequence>
<dbReference type="SMART" id="SM00448">
    <property type="entry name" value="REC"/>
    <property type="match status" value="1"/>
</dbReference>